<accession>A0ABT9QMD8</accession>
<comment type="caution">
    <text evidence="2">The sequence shown here is derived from an EMBL/GenBank/DDBJ whole genome shotgun (WGS) entry which is preliminary data.</text>
</comment>
<reference evidence="2 3" key="1">
    <citation type="submission" date="2023-07" db="EMBL/GenBank/DDBJ databases">
        <title>Sequencing the genomes of 1000 actinobacteria strains.</title>
        <authorList>
            <person name="Klenk H.-P."/>
        </authorList>
    </citation>
    <scope>NUCLEOTIDE SEQUENCE [LARGE SCALE GENOMIC DNA]</scope>
    <source>
        <strain evidence="2 3">DSM 46740</strain>
    </source>
</reference>
<organism evidence="2 3">
    <name type="scientific">Streptosporangium lutulentum</name>
    <dbReference type="NCBI Taxonomy" id="1461250"/>
    <lineage>
        <taxon>Bacteria</taxon>
        <taxon>Bacillati</taxon>
        <taxon>Actinomycetota</taxon>
        <taxon>Actinomycetes</taxon>
        <taxon>Streptosporangiales</taxon>
        <taxon>Streptosporangiaceae</taxon>
        <taxon>Streptosporangium</taxon>
    </lineage>
</organism>
<evidence type="ECO:0000313" key="3">
    <source>
        <dbReference type="Proteomes" id="UP001225356"/>
    </source>
</evidence>
<evidence type="ECO:0000256" key="1">
    <source>
        <dbReference type="SAM" id="MobiDB-lite"/>
    </source>
</evidence>
<proteinExistence type="predicted"/>
<dbReference type="EMBL" id="JAUSQU010000001">
    <property type="protein sequence ID" value="MDP9847928.1"/>
    <property type="molecule type" value="Genomic_DNA"/>
</dbReference>
<evidence type="ECO:0000313" key="2">
    <source>
        <dbReference type="EMBL" id="MDP9847928.1"/>
    </source>
</evidence>
<name>A0ABT9QMD8_9ACTN</name>
<sequence length="218" mass="22945">MFPPEDSGSASLHLRASAEAACVLRPRRPASSSGSRRSAVGGRGMPGLPRPRISAEARPASSSSGSAVSGWGLGVGGQAGRDFLDGPSGRTPGTEISSRPERWACADQGGVMAKRRFRPLIRPAWPLARPTICPLARQAVRLPSPPLARLAVRPMVRLAARAGCSPVLPVCSSYSPERLPGRQTEGFYPPARRTGFANAVTGNVRRVGGTLRGFTSRE</sequence>
<gene>
    <name evidence="2" type="ORF">J2853_007139</name>
</gene>
<protein>
    <submittedName>
        <fullName evidence="2">Uncharacterized protein</fullName>
    </submittedName>
</protein>
<keyword evidence="3" id="KW-1185">Reference proteome</keyword>
<dbReference type="Proteomes" id="UP001225356">
    <property type="component" value="Unassembled WGS sequence"/>
</dbReference>
<feature type="region of interest" description="Disordered" evidence="1">
    <location>
        <begin position="23"/>
        <end position="99"/>
    </location>
</feature>
<feature type="compositionally biased region" description="Low complexity" evidence="1">
    <location>
        <begin position="29"/>
        <end position="70"/>
    </location>
</feature>